<feature type="transmembrane region" description="Helical" evidence="6">
    <location>
        <begin position="21"/>
        <end position="41"/>
    </location>
</feature>
<evidence type="ECO:0000256" key="5">
    <source>
        <dbReference type="ARBA" id="ARBA00023136"/>
    </source>
</evidence>
<dbReference type="PANTHER" id="PTHR30572:SF18">
    <property type="entry name" value="ABC-TYPE MACROLIDE FAMILY EXPORT SYSTEM PERMEASE COMPONENT 2"/>
    <property type="match status" value="1"/>
</dbReference>
<evidence type="ECO:0000313" key="10">
    <source>
        <dbReference type="Proteomes" id="UP000095552"/>
    </source>
</evidence>
<evidence type="ECO:0000256" key="2">
    <source>
        <dbReference type="ARBA" id="ARBA00022475"/>
    </source>
</evidence>
<keyword evidence="5 6" id="KW-0472">Membrane</keyword>
<dbReference type="InterPro" id="IPR003838">
    <property type="entry name" value="ABC3_permease_C"/>
</dbReference>
<keyword evidence="3 6" id="KW-0812">Transmembrane</keyword>
<dbReference type="Pfam" id="PF12704">
    <property type="entry name" value="MacB_PCD"/>
    <property type="match status" value="1"/>
</dbReference>
<evidence type="ECO:0000256" key="6">
    <source>
        <dbReference type="SAM" id="Phobius"/>
    </source>
</evidence>
<feature type="domain" description="MacB-like periplasmic core" evidence="8">
    <location>
        <begin position="24"/>
        <end position="198"/>
    </location>
</feature>
<comment type="subcellular location">
    <subcellularLocation>
        <location evidence="1">Cell membrane</location>
        <topology evidence="1">Multi-pass membrane protein</topology>
    </subcellularLocation>
</comment>
<dbReference type="Proteomes" id="UP000095552">
    <property type="component" value="Unassembled WGS sequence"/>
</dbReference>
<comment type="caution">
    <text evidence="9">The sequence shown here is derived from an EMBL/GenBank/DDBJ whole genome shotgun (WGS) entry which is preliminary data.</text>
</comment>
<dbReference type="GO" id="GO:0005886">
    <property type="term" value="C:plasma membrane"/>
    <property type="evidence" value="ECO:0007669"/>
    <property type="project" value="UniProtKB-SubCell"/>
</dbReference>
<feature type="transmembrane region" description="Helical" evidence="6">
    <location>
        <begin position="419"/>
        <end position="439"/>
    </location>
</feature>
<feature type="domain" description="ABC3 transporter permease C-terminal" evidence="7">
    <location>
        <begin position="285"/>
        <end position="400"/>
    </location>
</feature>
<feature type="transmembrane region" description="Helical" evidence="6">
    <location>
        <begin position="750"/>
        <end position="771"/>
    </location>
</feature>
<organism evidence="9 10">
    <name type="scientific">Roseivirga misakiensis</name>
    <dbReference type="NCBI Taxonomy" id="1563681"/>
    <lineage>
        <taxon>Bacteria</taxon>
        <taxon>Pseudomonadati</taxon>
        <taxon>Bacteroidota</taxon>
        <taxon>Cytophagia</taxon>
        <taxon>Cytophagales</taxon>
        <taxon>Roseivirgaceae</taxon>
        <taxon>Roseivirga</taxon>
    </lineage>
</organism>
<dbReference type="OrthoDB" id="5933722at2"/>
<keyword evidence="10" id="KW-1185">Reference proteome</keyword>
<proteinExistence type="predicted"/>
<feature type="domain" description="ABC3 transporter permease C-terminal" evidence="7">
    <location>
        <begin position="665"/>
        <end position="778"/>
    </location>
</feature>
<dbReference type="InterPro" id="IPR025857">
    <property type="entry name" value="MacB_PCD"/>
</dbReference>
<feature type="transmembrane region" description="Helical" evidence="6">
    <location>
        <begin position="706"/>
        <end position="730"/>
    </location>
</feature>
<dbReference type="STRING" id="1563681.BFP71_16005"/>
<name>A0A1E5T0M8_9BACT</name>
<evidence type="ECO:0000256" key="4">
    <source>
        <dbReference type="ARBA" id="ARBA00022989"/>
    </source>
</evidence>
<dbReference type="EMBL" id="MDGQ01000005">
    <property type="protein sequence ID" value="OEK04938.1"/>
    <property type="molecule type" value="Genomic_DNA"/>
</dbReference>
<dbReference type="GO" id="GO:0022857">
    <property type="term" value="F:transmembrane transporter activity"/>
    <property type="evidence" value="ECO:0007669"/>
    <property type="project" value="TreeGrafter"/>
</dbReference>
<evidence type="ECO:0000256" key="1">
    <source>
        <dbReference type="ARBA" id="ARBA00004651"/>
    </source>
</evidence>
<dbReference type="AlphaFoldDB" id="A0A1E5T0M8"/>
<evidence type="ECO:0000313" key="9">
    <source>
        <dbReference type="EMBL" id="OEK04938.1"/>
    </source>
</evidence>
<sequence length="785" mass="88670">MIWSKLKFAIRAISRYNFFTHIQILGLAVALSATCLIYFFVNTELNVDSHISEKETIYRVIRKVEEANSSYKSPTLPGPFNDLISLRAELPKENILRVYQDDELITYDNQSFFEPNVLYVDNNFLDVLDYKLQIGNPATILKNVNSAVISSRIAKKYFDKTNPIGETLEVEGKGTIEIAGVLAEETTKSHLQVDFLVNNSAMGYSSRFLTDKETHVFSYYLKIPSQALEVIEYALKDLSDEHLNLNTSKSVSLELQPLTDIYLDEPMKYDIAQHNNWVLIQTLVVIGIILLTVVAANFVNLNIAKLFKGVKKVGIKKVLGSTTRTLIFDWALEVYLVILFATLVAYGGCYFILPYLSQPFGINVSLPQTNTLILIIFLIPTLLTSIITAVPAFILLSIKPSETLKGKVTGVKTNVVQQGLLSMQFATAFVMIVLTVVIVKQFQFMQSKEIGLNGEQVLIFDSNNKHSWQNRNHITDEIKKISGVKDIAMAYGGLPKSPSEISAYEIDGLQFQWNTAIVQPNLIDLLDIKIVAGRTFDEQIVSEMESSVLLNESAAKMLGWPQKNLVGQNLSLTENSETKKVIGIVKDYHYQSLKSEIEPLVLQSSNWGETFIVKIASQNYAGILSEVEEVWKQYVPRYPFYYRFLDDSFQQMHLEDTKNRQIIFLFTILTILITSMGTLSMVALIQESKVKEVTIRKVLGAPLSGIFYLLSFNFVKVLTFSSLIAVPLAWLMAKRWLDEFSYRIDISPSLFLIGFSLLSVIIITLIISQSWKTATLNPVKRLRAE</sequence>
<reference evidence="9 10" key="1">
    <citation type="submission" date="2016-08" db="EMBL/GenBank/DDBJ databases">
        <title>Draft genome of Fabibacter sp. strain SK-8.</title>
        <authorList>
            <person name="Wong S.-K."/>
            <person name="Hamasaki K."/>
            <person name="Yoshizawa S."/>
        </authorList>
    </citation>
    <scope>NUCLEOTIDE SEQUENCE [LARGE SCALE GENOMIC DNA]</scope>
    <source>
        <strain evidence="9 10">SK-8</strain>
    </source>
</reference>
<evidence type="ECO:0000256" key="3">
    <source>
        <dbReference type="ARBA" id="ARBA00022692"/>
    </source>
</evidence>
<dbReference type="Pfam" id="PF02687">
    <property type="entry name" value="FtsX"/>
    <property type="match status" value="2"/>
</dbReference>
<feature type="transmembrane region" description="Helical" evidence="6">
    <location>
        <begin position="373"/>
        <end position="398"/>
    </location>
</feature>
<keyword evidence="2" id="KW-1003">Cell membrane</keyword>
<feature type="transmembrane region" description="Helical" evidence="6">
    <location>
        <begin position="334"/>
        <end position="353"/>
    </location>
</feature>
<evidence type="ECO:0000259" key="7">
    <source>
        <dbReference type="Pfam" id="PF02687"/>
    </source>
</evidence>
<dbReference type="PANTHER" id="PTHR30572">
    <property type="entry name" value="MEMBRANE COMPONENT OF TRANSPORTER-RELATED"/>
    <property type="match status" value="1"/>
</dbReference>
<protein>
    <submittedName>
        <fullName evidence="9">Uncharacterized protein</fullName>
    </submittedName>
</protein>
<dbReference type="RefSeq" id="WP_069836443.1">
    <property type="nucleotide sequence ID" value="NZ_MDGQ01000005.1"/>
</dbReference>
<dbReference type="InterPro" id="IPR050250">
    <property type="entry name" value="Macrolide_Exporter_MacB"/>
</dbReference>
<keyword evidence="4 6" id="KW-1133">Transmembrane helix</keyword>
<evidence type="ECO:0000259" key="8">
    <source>
        <dbReference type="Pfam" id="PF12704"/>
    </source>
</evidence>
<accession>A0A1E5T0M8</accession>
<gene>
    <name evidence="9" type="ORF">BFP71_16005</name>
</gene>
<feature type="transmembrane region" description="Helical" evidence="6">
    <location>
        <begin position="662"/>
        <end position="685"/>
    </location>
</feature>
<feature type="transmembrane region" description="Helical" evidence="6">
    <location>
        <begin position="277"/>
        <end position="299"/>
    </location>
</feature>